<dbReference type="PANTHER" id="PTHR32057">
    <property type="entry name" value="PROTEIN ADENYLYLTRANSFERASE SELO, MITOCHONDRIAL"/>
    <property type="match status" value="1"/>
</dbReference>
<dbReference type="GO" id="GO:0030145">
    <property type="term" value="F:manganese ion binding"/>
    <property type="evidence" value="ECO:0007669"/>
    <property type="project" value="UniProtKB-UniRule"/>
</dbReference>
<feature type="binding site" evidence="8">
    <location>
        <position position="276"/>
    </location>
    <ligand>
        <name>Mg(2+)</name>
        <dbReference type="ChEBI" id="CHEBI:18420"/>
    </ligand>
</feature>
<keyword evidence="3 8" id="KW-0548">Nucleotidyltransferase</keyword>
<dbReference type="EMBL" id="QHCV01000025">
    <property type="protein sequence ID" value="RAV32372.1"/>
    <property type="molecule type" value="Genomic_DNA"/>
</dbReference>
<comment type="catalytic activity">
    <reaction evidence="8">
        <text>L-tyrosyl-[protein] + ATP = O-(5'-adenylyl)-L-tyrosyl-[protein] + diphosphate</text>
        <dbReference type="Rhea" id="RHEA:54288"/>
        <dbReference type="Rhea" id="RHEA-COMP:10136"/>
        <dbReference type="Rhea" id="RHEA-COMP:13846"/>
        <dbReference type="ChEBI" id="CHEBI:30616"/>
        <dbReference type="ChEBI" id="CHEBI:33019"/>
        <dbReference type="ChEBI" id="CHEBI:46858"/>
        <dbReference type="ChEBI" id="CHEBI:83624"/>
        <dbReference type="EC" id="2.7.7.108"/>
    </reaction>
</comment>
<dbReference type="EC" id="2.7.7.-" evidence="8"/>
<feature type="binding site" evidence="8">
    <location>
        <position position="95"/>
    </location>
    <ligand>
        <name>ATP</name>
        <dbReference type="ChEBI" id="CHEBI:30616"/>
    </ligand>
</feature>
<dbReference type="GO" id="GO:0005524">
    <property type="term" value="F:ATP binding"/>
    <property type="evidence" value="ECO:0007669"/>
    <property type="project" value="UniProtKB-UniRule"/>
</dbReference>
<reference evidence="10 11" key="1">
    <citation type="journal article" date="2018" name="Syst. Appl. Microbiol.">
        <title>Corynebacterium heidelbergense sp. nov., isolated from the preen glands of Egyptian geese (Alopochen aegyptiacus).</title>
        <authorList>
            <person name="Braun M.S."/>
            <person name="Wang E."/>
            <person name="Zimmermann S."/>
            <person name="Wink M."/>
        </authorList>
    </citation>
    <scope>NUCLEOTIDE SEQUENCE [LARGE SCALE GENOMIC DNA]</scope>
    <source>
        <strain evidence="10 11">647</strain>
    </source>
</reference>
<feature type="binding site" evidence="8">
    <location>
        <position position="196"/>
    </location>
    <ligand>
        <name>ATP</name>
        <dbReference type="ChEBI" id="CHEBI:30616"/>
    </ligand>
</feature>
<dbReference type="RefSeq" id="WP_113630460.1">
    <property type="nucleotide sequence ID" value="NZ_QHCV01000025.1"/>
</dbReference>
<evidence type="ECO:0000313" key="11">
    <source>
        <dbReference type="Proteomes" id="UP000251577"/>
    </source>
</evidence>
<feature type="binding site" evidence="8">
    <location>
        <position position="189"/>
    </location>
    <ligand>
        <name>ATP</name>
        <dbReference type="ChEBI" id="CHEBI:30616"/>
    </ligand>
</feature>
<evidence type="ECO:0000313" key="10">
    <source>
        <dbReference type="EMBL" id="RAV32372.1"/>
    </source>
</evidence>
<feature type="region of interest" description="Disordered" evidence="9">
    <location>
        <begin position="474"/>
        <end position="494"/>
    </location>
</feature>
<dbReference type="NCBIfam" id="NF000658">
    <property type="entry name" value="PRK00029.1"/>
    <property type="match status" value="1"/>
</dbReference>
<dbReference type="HAMAP" id="MF_00692">
    <property type="entry name" value="SelO"/>
    <property type="match status" value="1"/>
</dbReference>
<keyword evidence="5 8" id="KW-0547">Nucleotide-binding</keyword>
<feature type="binding site" evidence="8">
    <location>
        <position position="115"/>
    </location>
    <ligand>
        <name>ATP</name>
        <dbReference type="ChEBI" id="CHEBI:30616"/>
    </ligand>
</feature>
<evidence type="ECO:0000256" key="4">
    <source>
        <dbReference type="ARBA" id="ARBA00022723"/>
    </source>
</evidence>
<comment type="catalytic activity">
    <reaction evidence="8">
        <text>L-threonyl-[protein] + ATP = 3-O-(5'-adenylyl)-L-threonyl-[protein] + diphosphate</text>
        <dbReference type="Rhea" id="RHEA:54292"/>
        <dbReference type="Rhea" id="RHEA-COMP:11060"/>
        <dbReference type="Rhea" id="RHEA-COMP:13847"/>
        <dbReference type="ChEBI" id="CHEBI:30013"/>
        <dbReference type="ChEBI" id="CHEBI:30616"/>
        <dbReference type="ChEBI" id="CHEBI:33019"/>
        <dbReference type="ChEBI" id="CHEBI:138113"/>
        <dbReference type="EC" id="2.7.7.108"/>
    </reaction>
</comment>
<comment type="similarity">
    <text evidence="1 8">Belongs to the SELO family.</text>
</comment>
<comment type="caution">
    <text evidence="10">The sequence shown here is derived from an EMBL/GenBank/DDBJ whole genome shotgun (WGS) entry which is preliminary data.</text>
</comment>
<feature type="binding site" evidence="8">
    <location>
        <position position="94"/>
    </location>
    <ligand>
        <name>ATP</name>
        <dbReference type="ChEBI" id="CHEBI:30616"/>
    </ligand>
</feature>
<dbReference type="Pfam" id="PF02696">
    <property type="entry name" value="SelO"/>
    <property type="match status" value="1"/>
</dbReference>
<protein>
    <recommendedName>
        <fullName evidence="8">Protein nucleotidyltransferase YdiU</fullName>
        <ecNumber evidence="8">2.7.7.-</ecNumber>
    </recommendedName>
    <alternativeName>
        <fullName evidence="8">Protein adenylyltransferase YdiU</fullName>
        <ecNumber evidence="8">2.7.7.108</ecNumber>
    </alternativeName>
    <alternativeName>
        <fullName evidence="8">Protein uridylyltransferase YdiU</fullName>
        <ecNumber evidence="8">2.7.7.-</ecNumber>
    </alternativeName>
</protein>
<organism evidence="10 11">
    <name type="scientific">Corynebacterium heidelbergense</name>
    <dbReference type="NCBI Taxonomy" id="2055947"/>
    <lineage>
        <taxon>Bacteria</taxon>
        <taxon>Bacillati</taxon>
        <taxon>Actinomycetota</taxon>
        <taxon>Actinomycetes</taxon>
        <taxon>Mycobacteriales</taxon>
        <taxon>Corynebacteriaceae</taxon>
        <taxon>Corynebacterium</taxon>
    </lineage>
</organism>
<keyword evidence="7 8" id="KW-0460">Magnesium</keyword>
<evidence type="ECO:0000256" key="8">
    <source>
        <dbReference type="HAMAP-Rule" id="MF_00692"/>
    </source>
</evidence>
<comment type="catalytic activity">
    <reaction evidence="8">
        <text>L-histidyl-[protein] + UTP = N(tele)-(5'-uridylyl)-L-histidyl-[protein] + diphosphate</text>
        <dbReference type="Rhea" id="RHEA:83891"/>
        <dbReference type="Rhea" id="RHEA-COMP:9745"/>
        <dbReference type="Rhea" id="RHEA-COMP:20239"/>
        <dbReference type="ChEBI" id="CHEBI:29979"/>
        <dbReference type="ChEBI" id="CHEBI:33019"/>
        <dbReference type="ChEBI" id="CHEBI:46398"/>
        <dbReference type="ChEBI" id="CHEBI:233474"/>
    </reaction>
</comment>
<dbReference type="GO" id="GO:0070733">
    <property type="term" value="F:AMPylase activity"/>
    <property type="evidence" value="ECO:0007669"/>
    <property type="project" value="UniProtKB-EC"/>
</dbReference>
<evidence type="ECO:0000256" key="3">
    <source>
        <dbReference type="ARBA" id="ARBA00022695"/>
    </source>
</evidence>
<feature type="active site" description="Proton acceptor" evidence="8">
    <location>
        <position position="266"/>
    </location>
</feature>
<proteinExistence type="inferred from homology"/>
<evidence type="ECO:0000256" key="9">
    <source>
        <dbReference type="SAM" id="MobiDB-lite"/>
    </source>
</evidence>
<keyword evidence="6 8" id="KW-0067">ATP-binding</keyword>
<accession>A0A364V6V1</accession>
<gene>
    <name evidence="8" type="primary">ydiU</name>
    <name evidence="8" type="synonym">selO</name>
    <name evidence="10" type="ORF">DLJ54_03580</name>
</gene>
<evidence type="ECO:0000256" key="2">
    <source>
        <dbReference type="ARBA" id="ARBA00022679"/>
    </source>
</evidence>
<dbReference type="GO" id="GO:0000287">
    <property type="term" value="F:magnesium ion binding"/>
    <property type="evidence" value="ECO:0007669"/>
    <property type="project" value="UniProtKB-UniRule"/>
</dbReference>
<evidence type="ECO:0000256" key="1">
    <source>
        <dbReference type="ARBA" id="ARBA00009747"/>
    </source>
</evidence>
<sequence>MPHHPGQLPTLHHHFASALPEMSVSYTPRSAEGAELGVLNEKLAEDLGLDPDWLRTPDGLGFLTGTRLDPAAQPVAQGYSGHQFGGFSPRLGDGRAVLLGELHTPAGRTVDIHLKGSGPTPFSRGGDGYAALGPMLREHLVSEAMHALGVPTTRALAVIRTGEQIVRPNTTDPDKAGVFEHQQGAILVRVASSHLRVGSVQYARLLQTEQHTGPLARLLDVARERHYPHLPQGDYLGLYRAVCQGQAELVAQWMRLGFVHGVLNTDNTTLSGETIDYGPCAFLDRLDPDTWFSSVDTHGRYAYRNQPSIIMWNLARLAEAMLLLVDVEAIGAELEGFPAAYRRAWLAHMGRTLGLSAHLQADPATRDVATALIDELPGTLHAAGLDMHHFYRDLAYRDLAAGTAEAPTPQLRDWIARWGDFRPDRAAMAEVNPLIIPRNHVLNAALNTAEAGDMGPYLRLLDAVTHPFRDSADVRELDRPAPPDAAKTTTYCGT</sequence>
<comment type="cofactor">
    <cofactor evidence="8">
        <name>Mg(2+)</name>
        <dbReference type="ChEBI" id="CHEBI:18420"/>
    </cofactor>
    <cofactor evidence="8">
        <name>Mn(2+)</name>
        <dbReference type="ChEBI" id="CHEBI:29035"/>
    </cofactor>
</comment>
<dbReference type="InterPro" id="IPR003846">
    <property type="entry name" value="SelO"/>
</dbReference>
<dbReference type="PANTHER" id="PTHR32057:SF14">
    <property type="entry name" value="PROTEIN ADENYLYLTRANSFERASE SELO, MITOCHONDRIAL"/>
    <property type="match status" value="1"/>
</dbReference>
<feature type="binding site" evidence="8">
    <location>
        <position position="127"/>
    </location>
    <ligand>
        <name>ATP</name>
        <dbReference type="ChEBI" id="CHEBI:30616"/>
    </ligand>
</feature>
<dbReference type="AlphaFoldDB" id="A0A364V6V1"/>
<keyword evidence="4 8" id="KW-0479">Metal-binding</keyword>
<evidence type="ECO:0000256" key="7">
    <source>
        <dbReference type="ARBA" id="ARBA00022842"/>
    </source>
</evidence>
<comment type="catalytic activity">
    <reaction evidence="8">
        <text>L-seryl-[protein] + ATP = 3-O-(5'-adenylyl)-L-seryl-[protein] + diphosphate</text>
        <dbReference type="Rhea" id="RHEA:58120"/>
        <dbReference type="Rhea" id="RHEA-COMP:9863"/>
        <dbReference type="Rhea" id="RHEA-COMP:15073"/>
        <dbReference type="ChEBI" id="CHEBI:29999"/>
        <dbReference type="ChEBI" id="CHEBI:30616"/>
        <dbReference type="ChEBI" id="CHEBI:33019"/>
        <dbReference type="ChEBI" id="CHEBI:142516"/>
        <dbReference type="EC" id="2.7.7.108"/>
    </reaction>
</comment>
<comment type="function">
    <text evidence="8">Nucleotidyltransferase involved in the post-translational modification of proteins. It can catalyze the addition of adenosine monophosphate (AMP) or uridine monophosphate (UMP) to a protein, resulting in modifications known as AMPylation and UMPylation.</text>
</comment>
<evidence type="ECO:0000256" key="6">
    <source>
        <dbReference type="ARBA" id="ARBA00022840"/>
    </source>
</evidence>
<comment type="catalytic activity">
    <reaction evidence="8">
        <text>L-tyrosyl-[protein] + UTP = O-(5'-uridylyl)-L-tyrosyl-[protein] + diphosphate</text>
        <dbReference type="Rhea" id="RHEA:83887"/>
        <dbReference type="Rhea" id="RHEA-COMP:10136"/>
        <dbReference type="Rhea" id="RHEA-COMP:20238"/>
        <dbReference type="ChEBI" id="CHEBI:33019"/>
        <dbReference type="ChEBI" id="CHEBI:46398"/>
        <dbReference type="ChEBI" id="CHEBI:46858"/>
        <dbReference type="ChEBI" id="CHEBI:90602"/>
    </reaction>
</comment>
<keyword evidence="2 8" id="KW-0808">Transferase</keyword>
<feature type="binding site" evidence="8">
    <location>
        <position position="267"/>
    </location>
    <ligand>
        <name>Mg(2+)</name>
        <dbReference type="ChEBI" id="CHEBI:18420"/>
    </ligand>
</feature>
<feature type="binding site" evidence="8">
    <location>
        <position position="128"/>
    </location>
    <ligand>
        <name>ATP</name>
        <dbReference type="ChEBI" id="CHEBI:30616"/>
    </ligand>
</feature>
<feature type="binding site" evidence="8">
    <location>
        <position position="92"/>
    </location>
    <ligand>
        <name>ATP</name>
        <dbReference type="ChEBI" id="CHEBI:30616"/>
    </ligand>
</feature>
<name>A0A364V6V1_9CORY</name>
<feature type="binding site" evidence="8">
    <location>
        <position position="276"/>
    </location>
    <ligand>
        <name>ATP</name>
        <dbReference type="ChEBI" id="CHEBI:30616"/>
    </ligand>
</feature>
<comment type="catalytic activity">
    <reaction evidence="8">
        <text>L-seryl-[protein] + UTP = O-(5'-uridylyl)-L-seryl-[protein] + diphosphate</text>
        <dbReference type="Rhea" id="RHEA:64604"/>
        <dbReference type="Rhea" id="RHEA-COMP:9863"/>
        <dbReference type="Rhea" id="RHEA-COMP:16635"/>
        <dbReference type="ChEBI" id="CHEBI:29999"/>
        <dbReference type="ChEBI" id="CHEBI:33019"/>
        <dbReference type="ChEBI" id="CHEBI:46398"/>
        <dbReference type="ChEBI" id="CHEBI:156051"/>
    </reaction>
</comment>
<dbReference type="Proteomes" id="UP000251577">
    <property type="component" value="Unassembled WGS sequence"/>
</dbReference>
<dbReference type="EC" id="2.7.7.108" evidence="8"/>
<keyword evidence="11" id="KW-1185">Reference proteome</keyword>
<keyword evidence="8" id="KW-0464">Manganese</keyword>
<evidence type="ECO:0000256" key="5">
    <source>
        <dbReference type="ARBA" id="ARBA00022741"/>
    </source>
</evidence>